<dbReference type="CDD" id="cd04301">
    <property type="entry name" value="NAT_SF"/>
    <property type="match status" value="1"/>
</dbReference>
<dbReference type="GO" id="GO:0016747">
    <property type="term" value="F:acyltransferase activity, transferring groups other than amino-acyl groups"/>
    <property type="evidence" value="ECO:0007669"/>
    <property type="project" value="InterPro"/>
</dbReference>
<dbReference type="RefSeq" id="WP_131850779.1">
    <property type="nucleotide sequence ID" value="NZ_SKFH01000003.1"/>
</dbReference>
<dbReference type="PROSITE" id="PS51186">
    <property type="entry name" value="GNAT"/>
    <property type="match status" value="1"/>
</dbReference>
<dbReference type="InterPro" id="IPR000182">
    <property type="entry name" value="GNAT_dom"/>
</dbReference>
<evidence type="ECO:0000313" key="5">
    <source>
        <dbReference type="Proteomes" id="UP000295164"/>
    </source>
</evidence>
<protein>
    <submittedName>
        <fullName evidence="4">GNAT family N-acetyltransferase</fullName>
    </submittedName>
</protein>
<feature type="domain" description="N-acetyltransferase" evidence="3">
    <location>
        <begin position="28"/>
        <end position="158"/>
    </location>
</feature>
<dbReference type="OrthoDB" id="9789605at2"/>
<evidence type="ECO:0000259" key="3">
    <source>
        <dbReference type="PROSITE" id="PS51186"/>
    </source>
</evidence>
<evidence type="ECO:0000313" key="4">
    <source>
        <dbReference type="EMBL" id="TCZ74180.1"/>
    </source>
</evidence>
<evidence type="ECO:0000256" key="1">
    <source>
        <dbReference type="ARBA" id="ARBA00022679"/>
    </source>
</evidence>
<dbReference type="AlphaFoldDB" id="A0A4R4E5Z7"/>
<dbReference type="PANTHER" id="PTHR43800:SF1">
    <property type="entry name" value="PEPTIDYL-LYSINE N-ACETYLTRANSFERASE YJAB"/>
    <property type="match status" value="1"/>
</dbReference>
<dbReference type="PANTHER" id="PTHR43800">
    <property type="entry name" value="PEPTIDYL-LYSINE N-ACETYLTRANSFERASE YJAB"/>
    <property type="match status" value="1"/>
</dbReference>
<keyword evidence="2" id="KW-0012">Acyltransferase</keyword>
<keyword evidence="1 4" id="KW-0808">Transferase</keyword>
<proteinExistence type="predicted"/>
<accession>A0A4R4E5Z7</accession>
<comment type="caution">
    <text evidence="4">The sequence shown here is derived from an EMBL/GenBank/DDBJ whole genome shotgun (WGS) entry which is preliminary data.</text>
</comment>
<keyword evidence="5" id="KW-1185">Reference proteome</keyword>
<dbReference type="Gene3D" id="3.40.630.30">
    <property type="match status" value="1"/>
</dbReference>
<evidence type="ECO:0000256" key="2">
    <source>
        <dbReference type="ARBA" id="ARBA00023315"/>
    </source>
</evidence>
<name>A0A4R4E5Z7_9BACT</name>
<dbReference type="Proteomes" id="UP000295164">
    <property type="component" value="Unassembled WGS sequence"/>
</dbReference>
<gene>
    <name evidence="4" type="ORF">E0486_03645</name>
</gene>
<dbReference type="SUPFAM" id="SSF55729">
    <property type="entry name" value="Acyl-CoA N-acyltransferases (Nat)"/>
    <property type="match status" value="1"/>
</dbReference>
<sequence length="163" mass="18098">MIQPDNLLPYAHPSVPGGIQQPGTHDFQEILDVWENSVRATHYFLKEADILLFRALIPQYLELVDLYCTRDATGAISGFLGVAAAKIEMLFIRPDQRGLGIGGTLLSFALHRLGLRRVDVNEQNTQACAFYRHAGFTETGRSDKDGMGMPYPLLHFTYDAGTA</sequence>
<dbReference type="Pfam" id="PF13508">
    <property type="entry name" value="Acetyltransf_7"/>
    <property type="match status" value="1"/>
</dbReference>
<dbReference type="InterPro" id="IPR016181">
    <property type="entry name" value="Acyl_CoA_acyltransferase"/>
</dbReference>
<reference evidence="4 5" key="1">
    <citation type="submission" date="2019-03" db="EMBL/GenBank/DDBJ databases">
        <authorList>
            <person name="Kim M.K.M."/>
        </authorList>
    </citation>
    <scope>NUCLEOTIDE SEQUENCE [LARGE SCALE GENOMIC DNA]</scope>
    <source>
        <strain evidence="4 5">17J68-15</strain>
    </source>
</reference>
<organism evidence="4 5">
    <name type="scientific">Flaviaesturariibacter aridisoli</name>
    <dbReference type="NCBI Taxonomy" id="2545761"/>
    <lineage>
        <taxon>Bacteria</taxon>
        <taxon>Pseudomonadati</taxon>
        <taxon>Bacteroidota</taxon>
        <taxon>Chitinophagia</taxon>
        <taxon>Chitinophagales</taxon>
        <taxon>Chitinophagaceae</taxon>
        <taxon>Flaviaestuariibacter</taxon>
    </lineage>
</organism>
<dbReference type="EMBL" id="SKFH01000003">
    <property type="protein sequence ID" value="TCZ74180.1"/>
    <property type="molecule type" value="Genomic_DNA"/>
</dbReference>